<dbReference type="RefSeq" id="WP_132026957.1">
    <property type="nucleotide sequence ID" value="NZ_CP068564.1"/>
</dbReference>
<keyword evidence="2" id="KW-0418">Kinase</keyword>
<keyword evidence="2" id="KW-0808">Transferase</keyword>
<protein>
    <submittedName>
        <fullName evidence="2">Uridine kinase</fullName>
    </submittedName>
</protein>
<dbReference type="OrthoDB" id="9764644at2"/>
<comment type="caution">
    <text evidence="2">The sequence shown here is derived from an EMBL/GenBank/DDBJ whole genome shotgun (WGS) entry which is preliminary data.</text>
</comment>
<keyword evidence="3" id="KW-1185">Reference proteome</keyword>
<evidence type="ECO:0000259" key="1">
    <source>
        <dbReference type="Pfam" id="PF00485"/>
    </source>
</evidence>
<dbReference type="Pfam" id="PF00485">
    <property type="entry name" value="PRK"/>
    <property type="match status" value="1"/>
</dbReference>
<dbReference type="CDD" id="cd02028">
    <property type="entry name" value="UMPK_like"/>
    <property type="match status" value="1"/>
</dbReference>
<reference evidence="2 3" key="1">
    <citation type="submission" date="2019-03" db="EMBL/GenBank/DDBJ databases">
        <title>Genomic Encyclopedia of Type Strains, Phase IV (KMG-IV): sequencing the most valuable type-strain genomes for metagenomic binning, comparative biology and taxonomic classification.</title>
        <authorList>
            <person name="Goeker M."/>
        </authorList>
    </citation>
    <scope>NUCLEOTIDE SEQUENCE [LARGE SCALE GENOMIC DNA]</scope>
    <source>
        <strain evidence="2 3">DSM 26752</strain>
    </source>
</reference>
<evidence type="ECO:0000313" key="3">
    <source>
        <dbReference type="Proteomes" id="UP000294567"/>
    </source>
</evidence>
<dbReference type="AlphaFoldDB" id="A0A4R3L0Z4"/>
<dbReference type="InterPro" id="IPR006083">
    <property type="entry name" value="PRK/URK"/>
</dbReference>
<dbReference type="Gene3D" id="3.40.50.300">
    <property type="entry name" value="P-loop containing nucleotide triphosphate hydrolases"/>
    <property type="match status" value="1"/>
</dbReference>
<dbReference type="GO" id="GO:0005524">
    <property type="term" value="F:ATP binding"/>
    <property type="evidence" value="ECO:0007669"/>
    <property type="project" value="InterPro"/>
</dbReference>
<dbReference type="GO" id="GO:0016301">
    <property type="term" value="F:kinase activity"/>
    <property type="evidence" value="ECO:0007669"/>
    <property type="project" value="UniProtKB-KW"/>
</dbReference>
<dbReference type="SUPFAM" id="SSF52540">
    <property type="entry name" value="P-loop containing nucleoside triphosphate hydrolases"/>
    <property type="match status" value="1"/>
</dbReference>
<dbReference type="Gene3D" id="3.30.980.10">
    <property type="entry name" value="Threonyl-trna Synthetase, Chain A, domain 2"/>
    <property type="match status" value="1"/>
</dbReference>
<feature type="domain" description="Phosphoribulokinase/uridine kinase" evidence="1">
    <location>
        <begin position="290"/>
        <end position="487"/>
    </location>
</feature>
<organism evidence="2 3">
    <name type="scientific">Keratinibaculum paraultunense</name>
    <dbReference type="NCBI Taxonomy" id="1278232"/>
    <lineage>
        <taxon>Bacteria</taxon>
        <taxon>Bacillati</taxon>
        <taxon>Bacillota</taxon>
        <taxon>Tissierellia</taxon>
        <taxon>Tissierellales</taxon>
        <taxon>Tepidimicrobiaceae</taxon>
        <taxon>Keratinibaculum</taxon>
    </lineage>
</organism>
<dbReference type="Proteomes" id="UP000294567">
    <property type="component" value="Unassembled WGS sequence"/>
</dbReference>
<evidence type="ECO:0000313" key="2">
    <source>
        <dbReference type="EMBL" id="TCS90610.1"/>
    </source>
</evidence>
<sequence>MEEKIRVYVEGIGEVYTQQNITLKELSEQIYGEDCKKYLGARINNEVYHLWEKVEEDMYIKFLDICEKDGHRIYERTISAVFILACKEVFPNYTIKIEHSLDKGLYAELEKGKSITFSEIELLKSKMEEIINEDIPIIREKVPFEEGIALFEKYGHEDKIRLYNTLDREKIQIYRIGDYVDGFHGYLAPSTSYVKIFDLKYYYPGVIILFPTRESQNKLPEFKEQKKLSKVFKEATQWADILDLAYVGSLNEKIEDESIYEVIRVSEALHEKNIAKIADMICQDDDINMILIAGPSSSGKTTFAQRLAVHLKVNGKRPISISIDDYFVDRELTPLNEEGEPDYEALEAIDLKRFNEDLVKLLEGEEIELPKFNFVTGKSESSGIWIKVDKDHPIIVEGIHGLNPKLATYIPEKNKFKIYISALTQLNIDAHNRISTTDTRFIRRMVRDNLYRGNDVFRTFKLWEGVTKGEEKNIFPYQEEADVMFDSALVYELSVLKKHAVPLLRQIDNSSIYYSEAKRLLRFLSYFKDIEDEKRIPPTSILREFIGGIDFDIH</sequence>
<gene>
    <name evidence="2" type="ORF">EDD65_104153</name>
</gene>
<name>A0A4R3L0Z4_9FIRM</name>
<accession>A0A4R3L0Z4</accession>
<dbReference type="InterPro" id="IPR027417">
    <property type="entry name" value="P-loop_NTPase"/>
</dbReference>
<proteinExistence type="predicted"/>
<dbReference type="InterPro" id="IPR018163">
    <property type="entry name" value="Thr/Ala-tRNA-synth_IIc_edit"/>
</dbReference>
<dbReference type="PANTHER" id="PTHR10285">
    <property type="entry name" value="URIDINE KINASE"/>
    <property type="match status" value="1"/>
</dbReference>
<dbReference type="SUPFAM" id="SSF55186">
    <property type="entry name" value="ThrRS/AlaRS common domain"/>
    <property type="match status" value="1"/>
</dbReference>
<dbReference type="EMBL" id="SMAE01000004">
    <property type="protein sequence ID" value="TCS90610.1"/>
    <property type="molecule type" value="Genomic_DNA"/>
</dbReference>